<reference evidence="3" key="1">
    <citation type="journal article" date="2014" name="Proc. Natl. Acad. Sci. U.S.A.">
        <title>Extensive sampling of basidiomycete genomes demonstrates inadequacy of the white-rot/brown-rot paradigm for wood decay fungi.</title>
        <authorList>
            <person name="Riley R."/>
            <person name="Salamov A.A."/>
            <person name="Brown D.W."/>
            <person name="Nagy L.G."/>
            <person name="Floudas D."/>
            <person name="Held B.W."/>
            <person name="Levasseur A."/>
            <person name="Lombard V."/>
            <person name="Morin E."/>
            <person name="Otillar R."/>
            <person name="Lindquist E.A."/>
            <person name="Sun H."/>
            <person name="LaButti K.M."/>
            <person name="Schmutz J."/>
            <person name="Jabbour D."/>
            <person name="Luo H."/>
            <person name="Baker S.E."/>
            <person name="Pisabarro A.G."/>
            <person name="Walton J.D."/>
            <person name="Blanchette R.A."/>
            <person name="Henrissat B."/>
            <person name="Martin F."/>
            <person name="Cullen D."/>
            <person name="Hibbett D.S."/>
            <person name="Grigoriev I.V."/>
        </authorList>
    </citation>
    <scope>NUCLEOTIDE SEQUENCE [LARGE SCALE GENOMIC DNA]</scope>
    <source>
        <strain evidence="3">CBS 339.88</strain>
    </source>
</reference>
<keyword evidence="1" id="KW-1133">Transmembrane helix</keyword>
<protein>
    <submittedName>
        <fullName evidence="2">Uncharacterized protein</fullName>
    </submittedName>
</protein>
<feature type="transmembrane region" description="Helical" evidence="1">
    <location>
        <begin position="24"/>
        <end position="44"/>
    </location>
</feature>
<proteinExistence type="predicted"/>
<dbReference type="HOGENOM" id="CLU_2941913_0_0_1"/>
<keyword evidence="3" id="KW-1185">Reference proteome</keyword>
<evidence type="ECO:0000256" key="1">
    <source>
        <dbReference type="SAM" id="Phobius"/>
    </source>
</evidence>
<accession>A0A067TKR6</accession>
<dbReference type="AlphaFoldDB" id="A0A067TKR6"/>
<keyword evidence="1" id="KW-0812">Transmembrane</keyword>
<gene>
    <name evidence="2" type="ORF">GALMADRAFT_1244455</name>
</gene>
<dbReference type="Proteomes" id="UP000027222">
    <property type="component" value="Unassembled WGS sequence"/>
</dbReference>
<dbReference type="EMBL" id="KL142373">
    <property type="protein sequence ID" value="KDR79553.1"/>
    <property type="molecule type" value="Genomic_DNA"/>
</dbReference>
<evidence type="ECO:0000313" key="2">
    <source>
        <dbReference type="EMBL" id="KDR79553.1"/>
    </source>
</evidence>
<name>A0A067TKR6_GALM3</name>
<evidence type="ECO:0000313" key="3">
    <source>
        <dbReference type="Proteomes" id="UP000027222"/>
    </source>
</evidence>
<sequence length="60" mass="5715">MGSRVFAAVLGVDKGPELEMGGEAGLALGLVFLGVVGVGVGLGVEPRAVFGGVGGGCAWA</sequence>
<keyword evidence="1" id="KW-0472">Membrane</keyword>
<organism evidence="2 3">
    <name type="scientific">Galerina marginata (strain CBS 339.88)</name>
    <dbReference type="NCBI Taxonomy" id="685588"/>
    <lineage>
        <taxon>Eukaryota</taxon>
        <taxon>Fungi</taxon>
        <taxon>Dikarya</taxon>
        <taxon>Basidiomycota</taxon>
        <taxon>Agaricomycotina</taxon>
        <taxon>Agaricomycetes</taxon>
        <taxon>Agaricomycetidae</taxon>
        <taxon>Agaricales</taxon>
        <taxon>Agaricineae</taxon>
        <taxon>Strophariaceae</taxon>
        <taxon>Galerina</taxon>
    </lineage>
</organism>